<dbReference type="Pfam" id="PF00379">
    <property type="entry name" value="Chitin_bind_4"/>
    <property type="match status" value="1"/>
</dbReference>
<dbReference type="EMBL" id="JAACXV010018128">
    <property type="protein sequence ID" value="KAF7264155.1"/>
    <property type="molecule type" value="Genomic_DNA"/>
</dbReference>
<dbReference type="InterPro" id="IPR000618">
    <property type="entry name" value="Insect_cuticle"/>
</dbReference>
<keyword evidence="7" id="KW-1185">Reference proteome</keyword>
<dbReference type="GO" id="GO:0008010">
    <property type="term" value="F:structural constituent of chitin-based larval cuticle"/>
    <property type="evidence" value="ECO:0007669"/>
    <property type="project" value="TreeGrafter"/>
</dbReference>
<feature type="signal peptide" evidence="4">
    <location>
        <begin position="1"/>
        <end position="17"/>
    </location>
</feature>
<name>A0A834HL43_RHYFE</name>
<protein>
    <submittedName>
        <fullName evidence="6">Uncharacterized protein</fullName>
    </submittedName>
</protein>
<dbReference type="PRINTS" id="PR00947">
    <property type="entry name" value="CUTICLE"/>
</dbReference>
<dbReference type="GO" id="GO:0062129">
    <property type="term" value="C:chitin-based extracellular matrix"/>
    <property type="evidence" value="ECO:0007669"/>
    <property type="project" value="TreeGrafter"/>
</dbReference>
<evidence type="ECO:0000313" key="5">
    <source>
        <dbReference type="EMBL" id="KAF7264049.1"/>
    </source>
</evidence>
<dbReference type="EMBL" id="JAACXV010018580">
    <property type="protein sequence ID" value="KAF7264049.1"/>
    <property type="molecule type" value="Genomic_DNA"/>
</dbReference>
<dbReference type="InterPro" id="IPR031311">
    <property type="entry name" value="CHIT_BIND_RR_consensus"/>
</dbReference>
<dbReference type="PROSITE" id="PS00233">
    <property type="entry name" value="CHIT_BIND_RR_1"/>
    <property type="match status" value="1"/>
</dbReference>
<dbReference type="OrthoDB" id="6343684at2759"/>
<keyword evidence="4" id="KW-0732">Signal</keyword>
<dbReference type="PROSITE" id="PS51155">
    <property type="entry name" value="CHIT_BIND_RR_2"/>
    <property type="match status" value="1"/>
</dbReference>
<dbReference type="PANTHER" id="PTHR10380:SF173">
    <property type="entry name" value="CUTICULAR PROTEIN 47EF, ISOFORM C-RELATED"/>
    <property type="match status" value="1"/>
</dbReference>
<dbReference type="InterPro" id="IPR050468">
    <property type="entry name" value="Cuticle_Struct_Prot"/>
</dbReference>
<evidence type="ECO:0000256" key="4">
    <source>
        <dbReference type="SAM" id="SignalP"/>
    </source>
</evidence>
<gene>
    <name evidence="6" type="ORF">GWI33_000568</name>
    <name evidence="5" type="ORF">GWI33_000709</name>
</gene>
<evidence type="ECO:0000313" key="6">
    <source>
        <dbReference type="EMBL" id="KAF7264155.1"/>
    </source>
</evidence>
<feature type="chain" id="PRO_5036239969" evidence="4">
    <location>
        <begin position="18"/>
        <end position="130"/>
    </location>
</feature>
<organism evidence="6 7">
    <name type="scientific">Rhynchophorus ferrugineus</name>
    <name type="common">Red palm weevil</name>
    <name type="synonym">Curculio ferrugineus</name>
    <dbReference type="NCBI Taxonomy" id="354439"/>
    <lineage>
        <taxon>Eukaryota</taxon>
        <taxon>Metazoa</taxon>
        <taxon>Ecdysozoa</taxon>
        <taxon>Arthropoda</taxon>
        <taxon>Hexapoda</taxon>
        <taxon>Insecta</taxon>
        <taxon>Pterygota</taxon>
        <taxon>Neoptera</taxon>
        <taxon>Endopterygota</taxon>
        <taxon>Coleoptera</taxon>
        <taxon>Polyphaga</taxon>
        <taxon>Cucujiformia</taxon>
        <taxon>Curculionidae</taxon>
        <taxon>Dryophthorinae</taxon>
        <taxon>Rhynchophorus</taxon>
    </lineage>
</organism>
<sequence>MLFKVALFSALVSVVFGAALQQQVPIVSQTGDVSPDGSYEWSYQSGDGSAQQQSGQLKQIGDSAGEVVQGSASWTDPEGGQHQLTYVADENGYQPQSADIPVPPPIPQAILRALEWIAAHPQPQLKQPRY</sequence>
<keyword evidence="1 2" id="KW-0193">Cuticle</keyword>
<feature type="region of interest" description="Disordered" evidence="3">
    <location>
        <begin position="31"/>
        <end position="53"/>
    </location>
</feature>
<evidence type="ECO:0000256" key="2">
    <source>
        <dbReference type="PROSITE-ProRule" id="PRU00497"/>
    </source>
</evidence>
<evidence type="ECO:0000313" key="7">
    <source>
        <dbReference type="Proteomes" id="UP000625711"/>
    </source>
</evidence>
<accession>A0A834HL43</accession>
<evidence type="ECO:0000256" key="3">
    <source>
        <dbReference type="SAM" id="MobiDB-lite"/>
    </source>
</evidence>
<dbReference type="AlphaFoldDB" id="A0A834HL43"/>
<dbReference type="Proteomes" id="UP000625711">
    <property type="component" value="Unassembled WGS sequence"/>
</dbReference>
<reference evidence="6" key="1">
    <citation type="submission" date="2020-08" db="EMBL/GenBank/DDBJ databases">
        <title>Genome sequencing and assembly of the red palm weevil Rhynchophorus ferrugineus.</title>
        <authorList>
            <person name="Dias G.B."/>
            <person name="Bergman C.M."/>
            <person name="Manee M."/>
        </authorList>
    </citation>
    <scope>NUCLEOTIDE SEQUENCE</scope>
    <source>
        <strain evidence="6">AA-2017</strain>
        <tissue evidence="6">Whole larva</tissue>
    </source>
</reference>
<evidence type="ECO:0000256" key="1">
    <source>
        <dbReference type="ARBA" id="ARBA00022460"/>
    </source>
</evidence>
<comment type="caution">
    <text evidence="6">The sequence shown here is derived from an EMBL/GenBank/DDBJ whole genome shotgun (WGS) entry which is preliminary data.</text>
</comment>
<dbReference type="PANTHER" id="PTHR10380">
    <property type="entry name" value="CUTICLE PROTEIN"/>
    <property type="match status" value="1"/>
</dbReference>
<proteinExistence type="predicted"/>
<feature type="compositionally biased region" description="Low complexity" evidence="3">
    <location>
        <begin position="44"/>
        <end position="53"/>
    </location>
</feature>